<dbReference type="Pfam" id="PF12776">
    <property type="entry name" value="Myb_DNA-bind_3"/>
    <property type="match status" value="1"/>
</dbReference>
<dbReference type="Proteomes" id="UP000594638">
    <property type="component" value="Unassembled WGS sequence"/>
</dbReference>
<comment type="caution">
    <text evidence="3">The sequence shown here is derived from an EMBL/GenBank/DDBJ whole genome shotgun (WGS) entry which is preliminary data.</text>
</comment>
<feature type="domain" description="Myb/SANT-like" evidence="2">
    <location>
        <begin position="26"/>
        <end position="119"/>
    </location>
</feature>
<evidence type="ECO:0000313" key="4">
    <source>
        <dbReference type="Proteomes" id="UP000594638"/>
    </source>
</evidence>
<protein>
    <recommendedName>
        <fullName evidence="2">Myb/SANT-like domain-containing protein</fullName>
    </recommendedName>
</protein>
<evidence type="ECO:0000256" key="1">
    <source>
        <dbReference type="SAM" id="MobiDB-lite"/>
    </source>
</evidence>
<dbReference type="AlphaFoldDB" id="A0A8S0SH97"/>
<reference evidence="3 4" key="1">
    <citation type="submission" date="2019-12" db="EMBL/GenBank/DDBJ databases">
        <authorList>
            <person name="Alioto T."/>
            <person name="Alioto T."/>
            <person name="Gomez Garrido J."/>
        </authorList>
    </citation>
    <scope>NUCLEOTIDE SEQUENCE [LARGE SCALE GENOMIC DNA]</scope>
</reference>
<evidence type="ECO:0000259" key="2">
    <source>
        <dbReference type="Pfam" id="PF12776"/>
    </source>
</evidence>
<dbReference type="InterPro" id="IPR024752">
    <property type="entry name" value="Myb/SANT-like_dom"/>
</dbReference>
<dbReference type="PANTHER" id="PTHR31704:SF37">
    <property type="entry name" value="HEAT SHOCK PROTEIN"/>
    <property type="match status" value="1"/>
</dbReference>
<dbReference type="PANTHER" id="PTHR31704">
    <property type="entry name" value="MYB/SANT-LIKE DNA-BINDING DOMAIN PROTEIN-RELATED"/>
    <property type="match status" value="1"/>
</dbReference>
<feature type="region of interest" description="Disordered" evidence="1">
    <location>
        <begin position="1"/>
        <end position="23"/>
    </location>
</feature>
<gene>
    <name evidence="3" type="ORF">OLEA9_A005613</name>
</gene>
<accession>A0A8S0SH97</accession>
<organism evidence="3 4">
    <name type="scientific">Olea europaea subsp. europaea</name>
    <dbReference type="NCBI Taxonomy" id="158383"/>
    <lineage>
        <taxon>Eukaryota</taxon>
        <taxon>Viridiplantae</taxon>
        <taxon>Streptophyta</taxon>
        <taxon>Embryophyta</taxon>
        <taxon>Tracheophyta</taxon>
        <taxon>Spermatophyta</taxon>
        <taxon>Magnoliopsida</taxon>
        <taxon>eudicotyledons</taxon>
        <taxon>Gunneridae</taxon>
        <taxon>Pentapetalae</taxon>
        <taxon>asterids</taxon>
        <taxon>lamiids</taxon>
        <taxon>Lamiales</taxon>
        <taxon>Oleaceae</taxon>
        <taxon>Oleeae</taxon>
        <taxon>Olea</taxon>
    </lineage>
</organism>
<evidence type="ECO:0000313" key="3">
    <source>
        <dbReference type="EMBL" id="CAA2991322.1"/>
    </source>
</evidence>
<sequence length="219" mass="25726">MGYSPQQASFSSPEAANEVGSRRNAKWKQVERMTFIAACEATIVENHWHGRCFTKHGWDNVVTLFNSSSDYDWSKQQLRNHWDTMRRDHKRLSELLSCNGVKYDPSTGRVVASKEWWTRKIRLSLWLFGRQHMFHFSVYLQRCENKEYKDFKDKDVNEIYILYRVLFGDSYDGDKYALIPTNLCRMGFAVFEDNVTANQPDTIFVDKEGNCSSDEETVE</sequence>
<keyword evidence="4" id="KW-1185">Reference proteome</keyword>
<dbReference type="OrthoDB" id="4955136at2759"/>
<dbReference type="Gramene" id="OE9A005613T3">
    <property type="protein sequence ID" value="OE9A005613C3"/>
    <property type="gene ID" value="OE9A005613"/>
</dbReference>
<proteinExistence type="predicted"/>
<feature type="compositionally biased region" description="Polar residues" evidence="1">
    <location>
        <begin position="1"/>
        <end position="14"/>
    </location>
</feature>
<name>A0A8S0SH97_OLEEU</name>
<dbReference type="EMBL" id="CACTIH010005425">
    <property type="protein sequence ID" value="CAA2991322.1"/>
    <property type="molecule type" value="Genomic_DNA"/>
</dbReference>